<reference evidence="1 2" key="1">
    <citation type="submission" date="2016-10" db="EMBL/GenBank/DDBJ databases">
        <authorList>
            <person name="de Groot N.N."/>
        </authorList>
    </citation>
    <scope>NUCLEOTIDE SEQUENCE [LARGE SCALE GENOMIC DNA]</scope>
    <source>
        <strain evidence="1 2">DSM 16619</strain>
    </source>
</reference>
<keyword evidence="2" id="KW-1185">Reference proteome</keyword>
<dbReference type="OrthoDB" id="6057423at2"/>
<evidence type="ECO:0000313" key="2">
    <source>
        <dbReference type="Proteomes" id="UP000198781"/>
    </source>
</evidence>
<dbReference type="STRING" id="187868.SAMN05192589_102344"/>
<accession>A0A1G6M880</accession>
<sequence>MAADRITIAFEDQSQGYAISPDRVPLSMLAEFSADVAKLVRGSEKDVDTDEIEVQIIEGSLAFAFPLPSSGGLLKDLRALAESSDLARIDHKRRTVLERWQASARKTAHRIIKIATSAISQAIVIDKDSDFVAREIDQWVSVERYVRGEITDLGGAGTSNAHVVLPDGKKLTVRTDKELILAERSNLVYKTVHLRIRAKLNIATGELQDASLIEFVNYQPSFNEDEFRRFTDKGKKAWADVDDPAQWVRELRGSQG</sequence>
<organism evidence="1 2">
    <name type="scientific">Paracidovorax valerianellae</name>
    <dbReference type="NCBI Taxonomy" id="187868"/>
    <lineage>
        <taxon>Bacteria</taxon>
        <taxon>Pseudomonadati</taxon>
        <taxon>Pseudomonadota</taxon>
        <taxon>Betaproteobacteria</taxon>
        <taxon>Burkholderiales</taxon>
        <taxon>Comamonadaceae</taxon>
        <taxon>Paracidovorax</taxon>
    </lineage>
</organism>
<dbReference type="EMBL" id="FMZC01000002">
    <property type="protein sequence ID" value="SDC51514.1"/>
    <property type="molecule type" value="Genomic_DNA"/>
</dbReference>
<protein>
    <submittedName>
        <fullName evidence="1">Uncharacterized protein</fullName>
    </submittedName>
</protein>
<dbReference type="AlphaFoldDB" id="A0A1G6M880"/>
<name>A0A1G6M880_9BURK</name>
<proteinExistence type="predicted"/>
<dbReference type="RefSeq" id="WP_139160319.1">
    <property type="nucleotide sequence ID" value="NZ_FMZC01000002.1"/>
</dbReference>
<dbReference type="Proteomes" id="UP000198781">
    <property type="component" value="Unassembled WGS sequence"/>
</dbReference>
<evidence type="ECO:0000313" key="1">
    <source>
        <dbReference type="EMBL" id="SDC51514.1"/>
    </source>
</evidence>
<gene>
    <name evidence="1" type="ORF">SAMN05192589_102344</name>
</gene>